<protein>
    <submittedName>
        <fullName evidence="1">Uncharacterized protein</fullName>
    </submittedName>
</protein>
<dbReference type="AlphaFoldDB" id="A0A0D2FCJ2"/>
<dbReference type="Proteomes" id="UP000054266">
    <property type="component" value="Unassembled WGS sequence"/>
</dbReference>
<keyword evidence="2" id="KW-1185">Reference proteome</keyword>
<gene>
    <name evidence="1" type="ORF">PV04_09457</name>
</gene>
<evidence type="ECO:0000313" key="2">
    <source>
        <dbReference type="Proteomes" id="UP000054266"/>
    </source>
</evidence>
<organism evidence="1 2">
    <name type="scientific">Phialophora macrospora</name>
    <dbReference type="NCBI Taxonomy" id="1851006"/>
    <lineage>
        <taxon>Eukaryota</taxon>
        <taxon>Fungi</taxon>
        <taxon>Dikarya</taxon>
        <taxon>Ascomycota</taxon>
        <taxon>Pezizomycotina</taxon>
        <taxon>Eurotiomycetes</taxon>
        <taxon>Chaetothyriomycetidae</taxon>
        <taxon>Chaetothyriales</taxon>
        <taxon>Herpotrichiellaceae</taxon>
        <taxon>Phialophora</taxon>
    </lineage>
</organism>
<sequence>MTSQPWRVLFAHRALTLPGYVPLTEWEMRIHVLVAGILRSMPDMRYLRAHHLVKAGALLELKDENPMSQQLCELKPMVASKTSDEPALKDIMVSLQKGLKKEIEKQFGVEMVIPHGTLDDELMGAIADATSEG</sequence>
<dbReference type="EMBL" id="KN846961">
    <property type="protein sequence ID" value="KIW64530.1"/>
    <property type="molecule type" value="Genomic_DNA"/>
</dbReference>
<dbReference type="HOGENOM" id="CLU_1906494_0_0_1"/>
<reference evidence="1 2" key="1">
    <citation type="submission" date="2015-01" db="EMBL/GenBank/DDBJ databases">
        <title>The Genome Sequence of Capronia semiimmersa CBS27337.</title>
        <authorList>
            <consortium name="The Broad Institute Genomics Platform"/>
            <person name="Cuomo C."/>
            <person name="de Hoog S."/>
            <person name="Gorbushina A."/>
            <person name="Stielow B."/>
            <person name="Teixiera M."/>
            <person name="Abouelleil A."/>
            <person name="Chapman S.B."/>
            <person name="Priest M."/>
            <person name="Young S.K."/>
            <person name="Wortman J."/>
            <person name="Nusbaum C."/>
            <person name="Birren B."/>
        </authorList>
    </citation>
    <scope>NUCLEOTIDE SEQUENCE [LARGE SCALE GENOMIC DNA]</scope>
    <source>
        <strain evidence="1 2">CBS 27337</strain>
    </source>
</reference>
<evidence type="ECO:0000313" key="1">
    <source>
        <dbReference type="EMBL" id="KIW64530.1"/>
    </source>
</evidence>
<accession>A0A0D2FCJ2</accession>
<name>A0A0D2FCJ2_9EURO</name>
<proteinExistence type="predicted"/>